<organism evidence="4 5">
    <name type="scientific">Chitinilyticum piscinae</name>
    <dbReference type="NCBI Taxonomy" id="2866724"/>
    <lineage>
        <taxon>Bacteria</taxon>
        <taxon>Pseudomonadati</taxon>
        <taxon>Pseudomonadota</taxon>
        <taxon>Betaproteobacteria</taxon>
        <taxon>Neisseriales</taxon>
        <taxon>Chitinibacteraceae</taxon>
        <taxon>Chitinilyticum</taxon>
    </lineage>
</organism>
<evidence type="ECO:0000259" key="3">
    <source>
        <dbReference type="Pfam" id="PF00497"/>
    </source>
</evidence>
<dbReference type="Gene3D" id="3.40.190.10">
    <property type="entry name" value="Periplasmic binding protein-like II"/>
    <property type="match status" value="2"/>
</dbReference>
<feature type="chain" id="PRO_5035299532" evidence="2">
    <location>
        <begin position="20"/>
        <end position="258"/>
    </location>
</feature>
<gene>
    <name evidence="4" type="ORF">INR99_03015</name>
</gene>
<sequence length="258" mass="28678">MMHARLLLAVCLLPLLAHAAPTLRLVSDPWCPVACRAGSDKPGYLVELARAVFEPAGYRVDYQEVPFARAELMINRGEADGFIGVLRLPKRSSWAFPATPQAISRVCFYTRPDSRWSYRNSMSSSELPSVGSIKDYSYGQEIDAKLADSKADALSGVDGLERNLRKLAGHRIDAIVEYELVVQYQQHLNRTPLRNAGCSQQADELYLAFSPKRHDGAQLAQQLEAGIVRLRQTGQLARILQKYGLQDWAANAPARPAR</sequence>
<dbReference type="PANTHER" id="PTHR35936:SF25">
    <property type="entry name" value="ABC TRANSPORTER SUBSTRATE-BINDING PROTEIN"/>
    <property type="match status" value="1"/>
</dbReference>
<feature type="signal peptide" evidence="2">
    <location>
        <begin position="1"/>
        <end position="19"/>
    </location>
</feature>
<dbReference type="Proteomes" id="UP000604481">
    <property type="component" value="Unassembled WGS sequence"/>
</dbReference>
<comment type="caution">
    <text evidence="4">The sequence shown here is derived from an EMBL/GenBank/DDBJ whole genome shotgun (WGS) entry which is preliminary data.</text>
</comment>
<dbReference type="SUPFAM" id="SSF53850">
    <property type="entry name" value="Periplasmic binding protein-like II"/>
    <property type="match status" value="1"/>
</dbReference>
<reference evidence="4 5" key="1">
    <citation type="submission" date="2020-10" db="EMBL/GenBank/DDBJ databases">
        <title>The genome sequence of Chitinilyticum litopenaei 4Y14.</title>
        <authorList>
            <person name="Liu Y."/>
        </authorList>
    </citation>
    <scope>NUCLEOTIDE SEQUENCE [LARGE SCALE GENOMIC DNA]</scope>
    <source>
        <strain evidence="4 5">4Y14</strain>
    </source>
</reference>
<evidence type="ECO:0000313" key="5">
    <source>
        <dbReference type="Proteomes" id="UP000604481"/>
    </source>
</evidence>
<dbReference type="InterPro" id="IPR001638">
    <property type="entry name" value="Solute-binding_3/MltF_N"/>
</dbReference>
<proteinExistence type="predicted"/>
<accession>A0A8J7FHI7</accession>
<evidence type="ECO:0000256" key="1">
    <source>
        <dbReference type="ARBA" id="ARBA00022729"/>
    </source>
</evidence>
<name>A0A8J7FHI7_9NEIS</name>
<feature type="domain" description="Solute-binding protein family 3/N-terminal" evidence="3">
    <location>
        <begin position="42"/>
        <end position="244"/>
    </location>
</feature>
<dbReference type="Pfam" id="PF00497">
    <property type="entry name" value="SBP_bac_3"/>
    <property type="match status" value="1"/>
</dbReference>
<dbReference type="AlphaFoldDB" id="A0A8J7FHI7"/>
<evidence type="ECO:0000256" key="2">
    <source>
        <dbReference type="SAM" id="SignalP"/>
    </source>
</evidence>
<dbReference type="PANTHER" id="PTHR35936">
    <property type="entry name" value="MEMBRANE-BOUND LYTIC MUREIN TRANSGLYCOSYLASE F"/>
    <property type="match status" value="1"/>
</dbReference>
<evidence type="ECO:0000313" key="4">
    <source>
        <dbReference type="EMBL" id="MBE9608310.1"/>
    </source>
</evidence>
<keyword evidence="5" id="KW-1185">Reference proteome</keyword>
<dbReference type="RefSeq" id="WP_194114803.1">
    <property type="nucleotide sequence ID" value="NZ_JADFUA010000001.1"/>
</dbReference>
<keyword evidence="1 2" id="KW-0732">Signal</keyword>
<protein>
    <submittedName>
        <fullName evidence="4">Transporter substrate-binding domain-containing protein</fullName>
    </submittedName>
</protein>
<dbReference type="EMBL" id="JADFUA010000001">
    <property type="protein sequence ID" value="MBE9608310.1"/>
    <property type="molecule type" value="Genomic_DNA"/>
</dbReference>